<dbReference type="CDD" id="cd07377">
    <property type="entry name" value="WHTH_GntR"/>
    <property type="match status" value="1"/>
</dbReference>
<dbReference type="Pfam" id="PF00392">
    <property type="entry name" value="GntR"/>
    <property type="match status" value="1"/>
</dbReference>
<evidence type="ECO:0000313" key="5">
    <source>
        <dbReference type="EMBL" id="MFD1543230.1"/>
    </source>
</evidence>
<accession>A0ABW4GKD5</accession>
<dbReference type="InterPro" id="IPR000524">
    <property type="entry name" value="Tscrpt_reg_HTH_GntR"/>
</dbReference>
<dbReference type="PANTHER" id="PTHR43537">
    <property type="entry name" value="TRANSCRIPTIONAL REGULATOR, GNTR FAMILY"/>
    <property type="match status" value="1"/>
</dbReference>
<dbReference type="EMBL" id="JBHUCM010000038">
    <property type="protein sequence ID" value="MFD1543230.1"/>
    <property type="molecule type" value="Genomic_DNA"/>
</dbReference>
<name>A0ABW4GKD5_9ACTN</name>
<evidence type="ECO:0000256" key="1">
    <source>
        <dbReference type="ARBA" id="ARBA00023015"/>
    </source>
</evidence>
<dbReference type="RefSeq" id="WP_219536109.1">
    <property type="nucleotide sequence ID" value="NZ_JAHKRM010000028.1"/>
</dbReference>
<keyword evidence="1" id="KW-0805">Transcription regulation</keyword>
<dbReference type="PANTHER" id="PTHR43537:SF24">
    <property type="entry name" value="GLUCONATE OPERON TRANSCRIPTIONAL REPRESSOR"/>
    <property type="match status" value="1"/>
</dbReference>
<proteinExistence type="predicted"/>
<reference evidence="6" key="1">
    <citation type="journal article" date="2019" name="Int. J. Syst. Evol. Microbiol.">
        <title>The Global Catalogue of Microorganisms (GCM) 10K type strain sequencing project: providing services to taxonomists for standard genome sequencing and annotation.</title>
        <authorList>
            <consortium name="The Broad Institute Genomics Platform"/>
            <consortium name="The Broad Institute Genome Sequencing Center for Infectious Disease"/>
            <person name="Wu L."/>
            <person name="Ma J."/>
        </authorList>
    </citation>
    <scope>NUCLEOTIDE SEQUENCE [LARGE SCALE GENOMIC DNA]</scope>
    <source>
        <strain evidence="6">CGMCC 1.15399</strain>
    </source>
</reference>
<dbReference type="InterPro" id="IPR011711">
    <property type="entry name" value="GntR_C"/>
</dbReference>
<dbReference type="SMART" id="SM00345">
    <property type="entry name" value="HTH_GNTR"/>
    <property type="match status" value="1"/>
</dbReference>
<comment type="caution">
    <text evidence="5">The sequence shown here is derived from an EMBL/GenBank/DDBJ whole genome shotgun (WGS) entry which is preliminary data.</text>
</comment>
<evidence type="ECO:0000256" key="3">
    <source>
        <dbReference type="ARBA" id="ARBA00023163"/>
    </source>
</evidence>
<dbReference type="Pfam" id="PF07729">
    <property type="entry name" value="FCD"/>
    <property type="match status" value="1"/>
</dbReference>
<keyword evidence="6" id="KW-1185">Reference proteome</keyword>
<sequence length="247" mass="27719">MNTEPPDDLFAPVVVRSAAAQVADRIVTAIRDQPIERYERLPSERELAQRLGVSRPTLREALAALELAGIIQSYQGRGNVVVATASHVENWGIELLPTQVFEARLAVEPQLAELAAAKRYPEDIEQLKAIGRALEEEFRTTGHYQSDLPVHRAIARAARNPILERALEEALRYTESPRWVALRSQALIPDHTRKGHMDEARMVIQYIEAGDAEQAGEIWRQHLRFFRDEMLAGLKARPLPVDDASGP</sequence>
<organism evidence="5 6">
    <name type="scientific">Nonomuraea guangzhouensis</name>
    <dbReference type="NCBI Taxonomy" id="1291555"/>
    <lineage>
        <taxon>Bacteria</taxon>
        <taxon>Bacillati</taxon>
        <taxon>Actinomycetota</taxon>
        <taxon>Actinomycetes</taxon>
        <taxon>Streptosporangiales</taxon>
        <taxon>Streptosporangiaceae</taxon>
        <taxon>Nonomuraea</taxon>
    </lineage>
</organism>
<dbReference type="PROSITE" id="PS50949">
    <property type="entry name" value="HTH_GNTR"/>
    <property type="match status" value="1"/>
</dbReference>
<dbReference type="Proteomes" id="UP001597097">
    <property type="component" value="Unassembled WGS sequence"/>
</dbReference>
<evidence type="ECO:0000313" key="6">
    <source>
        <dbReference type="Proteomes" id="UP001597097"/>
    </source>
</evidence>
<keyword evidence="2" id="KW-0238">DNA-binding</keyword>
<feature type="domain" description="HTH gntR-type" evidence="4">
    <location>
        <begin position="16"/>
        <end position="84"/>
    </location>
</feature>
<protein>
    <submittedName>
        <fullName evidence="5">FadR/GntR family transcriptional regulator</fullName>
    </submittedName>
</protein>
<evidence type="ECO:0000256" key="2">
    <source>
        <dbReference type="ARBA" id="ARBA00023125"/>
    </source>
</evidence>
<evidence type="ECO:0000259" key="4">
    <source>
        <dbReference type="PROSITE" id="PS50949"/>
    </source>
</evidence>
<keyword evidence="3" id="KW-0804">Transcription</keyword>
<gene>
    <name evidence="5" type="ORF">ACFSJ0_39710</name>
</gene>
<dbReference type="SMART" id="SM00895">
    <property type="entry name" value="FCD"/>
    <property type="match status" value="1"/>
</dbReference>